<keyword evidence="3" id="KW-1185">Reference proteome</keyword>
<feature type="compositionally biased region" description="Polar residues" evidence="1">
    <location>
        <begin position="29"/>
        <end position="46"/>
    </location>
</feature>
<dbReference type="InterPro" id="IPR036514">
    <property type="entry name" value="SGNH_hydro_sf"/>
</dbReference>
<accession>A0AAD7R0E8</accession>
<evidence type="ECO:0000313" key="2">
    <source>
        <dbReference type="EMBL" id="KAJ8351000.1"/>
    </source>
</evidence>
<dbReference type="EMBL" id="JAINUG010002218">
    <property type="protein sequence ID" value="KAJ8351000.1"/>
    <property type="molecule type" value="Genomic_DNA"/>
</dbReference>
<feature type="compositionally biased region" description="Pro residues" evidence="1">
    <location>
        <begin position="286"/>
        <end position="299"/>
    </location>
</feature>
<protein>
    <submittedName>
        <fullName evidence="2">Uncharacterized protein</fullName>
    </submittedName>
</protein>
<feature type="region of interest" description="Disordered" evidence="1">
    <location>
        <begin position="19"/>
        <end position="93"/>
    </location>
</feature>
<proteinExistence type="predicted"/>
<evidence type="ECO:0000313" key="3">
    <source>
        <dbReference type="Proteomes" id="UP001221898"/>
    </source>
</evidence>
<dbReference type="Gene3D" id="3.40.50.1110">
    <property type="entry name" value="SGNH hydrolase"/>
    <property type="match status" value="1"/>
</dbReference>
<comment type="caution">
    <text evidence="2">The sequence shown here is derived from an EMBL/GenBank/DDBJ whole genome shotgun (WGS) entry which is preliminary data.</text>
</comment>
<sequence>MREEVEQRDTHILNLREQLLCMTAAEQPPHSQTTDTGSQTETSSQAEPHISLDSSVDPSPPPSTGQHCSSSHTHRPSPPCAQPVAEEQRLQQCRKPPKTAILMDSNGKFLNHREVFPRHSVGKFWCPHTDKALQLLCHTHLGDPDNIIIHTGTNDLRYKGEKVAEAVVKVARKAHREFPRANITISTLLPRTDFPCDLINKINRKITTDCAMLTNVNIAHHPTLTHEHLHDHVHLVRDSVWIFAEDLRGATASGEPSAPHLIRGPPQPHEARWHTPTSEERGEPSLPEPHPVGPSPADPHPVEPRLVEPSQTLVPGLKTTWLAMHTTQEHSMAQLKPCYPLRGILPMHR</sequence>
<feature type="compositionally biased region" description="Basic and acidic residues" evidence="1">
    <location>
        <begin position="269"/>
        <end position="283"/>
    </location>
</feature>
<gene>
    <name evidence="2" type="ORF">AAFF_G00165920</name>
</gene>
<dbReference type="SUPFAM" id="SSF52266">
    <property type="entry name" value="SGNH hydrolase"/>
    <property type="match status" value="1"/>
</dbReference>
<name>A0AAD7R0E8_9TELE</name>
<dbReference type="Proteomes" id="UP001221898">
    <property type="component" value="Unassembled WGS sequence"/>
</dbReference>
<dbReference type="AlphaFoldDB" id="A0AAD7R0E8"/>
<organism evidence="2 3">
    <name type="scientific">Aldrovandia affinis</name>
    <dbReference type="NCBI Taxonomy" id="143900"/>
    <lineage>
        <taxon>Eukaryota</taxon>
        <taxon>Metazoa</taxon>
        <taxon>Chordata</taxon>
        <taxon>Craniata</taxon>
        <taxon>Vertebrata</taxon>
        <taxon>Euteleostomi</taxon>
        <taxon>Actinopterygii</taxon>
        <taxon>Neopterygii</taxon>
        <taxon>Teleostei</taxon>
        <taxon>Notacanthiformes</taxon>
        <taxon>Halosauridae</taxon>
        <taxon>Aldrovandia</taxon>
    </lineage>
</organism>
<feature type="region of interest" description="Disordered" evidence="1">
    <location>
        <begin position="252"/>
        <end position="306"/>
    </location>
</feature>
<reference evidence="2" key="1">
    <citation type="journal article" date="2023" name="Science">
        <title>Genome structures resolve the early diversification of teleost fishes.</title>
        <authorList>
            <person name="Parey E."/>
            <person name="Louis A."/>
            <person name="Montfort J."/>
            <person name="Bouchez O."/>
            <person name="Roques C."/>
            <person name="Iampietro C."/>
            <person name="Lluch J."/>
            <person name="Castinel A."/>
            <person name="Donnadieu C."/>
            <person name="Desvignes T."/>
            <person name="Floi Bucao C."/>
            <person name="Jouanno E."/>
            <person name="Wen M."/>
            <person name="Mejri S."/>
            <person name="Dirks R."/>
            <person name="Jansen H."/>
            <person name="Henkel C."/>
            <person name="Chen W.J."/>
            <person name="Zahm M."/>
            <person name="Cabau C."/>
            <person name="Klopp C."/>
            <person name="Thompson A.W."/>
            <person name="Robinson-Rechavi M."/>
            <person name="Braasch I."/>
            <person name="Lecointre G."/>
            <person name="Bobe J."/>
            <person name="Postlethwait J.H."/>
            <person name="Berthelot C."/>
            <person name="Roest Crollius H."/>
            <person name="Guiguen Y."/>
        </authorList>
    </citation>
    <scope>NUCLEOTIDE SEQUENCE</scope>
    <source>
        <strain evidence="2">NC1722</strain>
    </source>
</reference>
<evidence type="ECO:0000256" key="1">
    <source>
        <dbReference type="SAM" id="MobiDB-lite"/>
    </source>
</evidence>